<keyword evidence="8 11" id="KW-0067">ATP-binding</keyword>
<dbReference type="Gene3D" id="3.40.50.300">
    <property type="entry name" value="P-loop containing nucleotide triphosphate hydrolases"/>
    <property type="match status" value="1"/>
</dbReference>
<comment type="caution">
    <text evidence="13">The sequence shown here is derived from an EMBL/GenBank/DDBJ whole genome shotgun (WGS) entry which is preliminary data.</text>
</comment>
<dbReference type="SMART" id="SM00830">
    <property type="entry name" value="CM_2"/>
    <property type="match status" value="1"/>
</dbReference>
<feature type="binding site" evidence="11">
    <location>
        <position position="146"/>
    </location>
    <ligand>
        <name>substrate</name>
    </ligand>
</feature>
<organism evidence="13 14">
    <name type="scientific">Lacrimispora celerecrescens</name>
    <dbReference type="NCBI Taxonomy" id="29354"/>
    <lineage>
        <taxon>Bacteria</taxon>
        <taxon>Bacillati</taxon>
        <taxon>Bacillota</taxon>
        <taxon>Clostridia</taxon>
        <taxon>Lachnospirales</taxon>
        <taxon>Lachnospiraceae</taxon>
        <taxon>Lacrimispora</taxon>
    </lineage>
</organism>
<dbReference type="Pfam" id="PF01817">
    <property type="entry name" value="CM_2"/>
    <property type="match status" value="1"/>
</dbReference>
<comment type="subcellular location">
    <subcellularLocation>
        <location evidence="11">Cytoplasm</location>
    </subcellularLocation>
</comment>
<dbReference type="InterPro" id="IPR002701">
    <property type="entry name" value="CM_II_prokaryot"/>
</dbReference>
<protein>
    <recommendedName>
        <fullName evidence="3 11">Shikimate kinase</fullName>
        <shortName evidence="11">SK</shortName>
        <ecNumber evidence="3 11">2.7.1.71</ecNumber>
    </recommendedName>
</protein>
<evidence type="ECO:0000256" key="8">
    <source>
        <dbReference type="ARBA" id="ARBA00022840"/>
    </source>
</evidence>
<dbReference type="InterPro" id="IPR023000">
    <property type="entry name" value="Shikimate_kinase_CS"/>
</dbReference>
<evidence type="ECO:0000256" key="3">
    <source>
        <dbReference type="ARBA" id="ARBA00012154"/>
    </source>
</evidence>
<dbReference type="RefSeq" id="WP_038284450.1">
    <property type="nucleotide sequence ID" value="NZ_JPME01000038.1"/>
</dbReference>
<dbReference type="GO" id="GO:0008652">
    <property type="term" value="P:amino acid biosynthetic process"/>
    <property type="evidence" value="ECO:0007669"/>
    <property type="project" value="UniProtKB-KW"/>
</dbReference>
<dbReference type="OrthoDB" id="9800332at2"/>
<name>A0A084JDE3_9FIRM</name>
<feature type="binding site" evidence="11">
    <location>
        <position position="104"/>
    </location>
    <ligand>
        <name>Mg(2+)</name>
        <dbReference type="ChEBI" id="CHEBI:18420"/>
    </ligand>
</feature>
<keyword evidence="11" id="KW-0479">Metal-binding</keyword>
<comment type="caution">
    <text evidence="11">Lacks conserved residue(s) required for the propagation of feature annotation.</text>
</comment>
<evidence type="ECO:0000256" key="11">
    <source>
        <dbReference type="HAMAP-Rule" id="MF_00109"/>
    </source>
</evidence>
<dbReference type="GO" id="GO:0005829">
    <property type="term" value="C:cytosol"/>
    <property type="evidence" value="ECO:0007669"/>
    <property type="project" value="TreeGrafter"/>
</dbReference>
<dbReference type="AlphaFoldDB" id="A0A084JDE3"/>
<dbReference type="InterPro" id="IPR027417">
    <property type="entry name" value="P-loop_NTPase"/>
</dbReference>
<evidence type="ECO:0000256" key="2">
    <source>
        <dbReference type="ARBA" id="ARBA00006997"/>
    </source>
</evidence>
<dbReference type="SUPFAM" id="SSF52540">
    <property type="entry name" value="P-loop containing nucleoside triphosphate hydrolases"/>
    <property type="match status" value="1"/>
</dbReference>
<dbReference type="PRINTS" id="PR01100">
    <property type="entry name" value="SHIKIMTKNASE"/>
</dbReference>
<dbReference type="Proteomes" id="UP000028525">
    <property type="component" value="Unassembled WGS sequence"/>
</dbReference>
<keyword evidence="5 11" id="KW-0808">Transferase</keyword>
<dbReference type="STRING" id="29354.IO98_21890"/>
<feature type="binding site" evidence="11">
    <location>
        <position position="206"/>
    </location>
    <ligand>
        <name>ATP</name>
        <dbReference type="ChEBI" id="CHEBI:30616"/>
    </ligand>
</feature>
<comment type="pathway">
    <text evidence="1 11">Metabolic intermediate biosynthesis; chorismate biosynthesis; chorismate from D-erythrose 4-phosphate and phosphoenolpyruvate: step 5/7.</text>
</comment>
<dbReference type="SUPFAM" id="SSF48600">
    <property type="entry name" value="Chorismate mutase II"/>
    <property type="match status" value="1"/>
</dbReference>
<dbReference type="GO" id="GO:0004106">
    <property type="term" value="F:chorismate mutase activity"/>
    <property type="evidence" value="ECO:0007669"/>
    <property type="project" value="InterPro"/>
</dbReference>
<dbReference type="GO" id="GO:0004765">
    <property type="term" value="F:shikimate kinase activity"/>
    <property type="evidence" value="ECO:0007669"/>
    <property type="project" value="UniProtKB-UniRule"/>
</dbReference>
<evidence type="ECO:0000256" key="1">
    <source>
        <dbReference type="ARBA" id="ARBA00004842"/>
    </source>
</evidence>
<dbReference type="PANTHER" id="PTHR21087:SF16">
    <property type="entry name" value="SHIKIMATE KINASE 1, CHLOROPLASTIC"/>
    <property type="match status" value="1"/>
</dbReference>
<dbReference type="GO" id="GO:0000287">
    <property type="term" value="F:magnesium ion binding"/>
    <property type="evidence" value="ECO:0007669"/>
    <property type="project" value="UniProtKB-UniRule"/>
</dbReference>
<evidence type="ECO:0000256" key="9">
    <source>
        <dbReference type="ARBA" id="ARBA00023141"/>
    </source>
</evidence>
<feature type="binding site" evidence="11">
    <location>
        <position position="168"/>
    </location>
    <ligand>
        <name>substrate</name>
    </ligand>
</feature>
<dbReference type="EMBL" id="JPME01000038">
    <property type="protein sequence ID" value="KEZ86977.1"/>
    <property type="molecule type" value="Genomic_DNA"/>
</dbReference>
<dbReference type="Gene3D" id="1.20.59.10">
    <property type="entry name" value="Chorismate mutase"/>
    <property type="match status" value="1"/>
</dbReference>
<keyword evidence="6 11" id="KW-0547">Nucleotide-binding</keyword>
<dbReference type="InterPro" id="IPR036263">
    <property type="entry name" value="Chorismate_II_sf"/>
</dbReference>
<evidence type="ECO:0000256" key="4">
    <source>
        <dbReference type="ARBA" id="ARBA00022605"/>
    </source>
</evidence>
<dbReference type="GO" id="GO:0005524">
    <property type="term" value="F:ATP binding"/>
    <property type="evidence" value="ECO:0007669"/>
    <property type="project" value="UniProtKB-UniRule"/>
</dbReference>
<gene>
    <name evidence="11" type="primary">aroK</name>
    <name evidence="13" type="ORF">IO98_21890</name>
</gene>
<dbReference type="UniPathway" id="UPA00053">
    <property type="reaction ID" value="UER00088"/>
</dbReference>
<keyword evidence="11" id="KW-0460">Magnesium</keyword>
<keyword evidence="7 11" id="KW-0418">Kinase</keyword>
<sequence length="260" mass="29900">MRELNDIKKDLGRCDMEILDLLMRRLSYAAEIMKCKKEQGLSIFQMEEDKRRNETLLAAIGDHAYYAELLRIFETIDEESKCVQSKSLFDHNIALIGFMGTGKSTVSKYLRDMLAMKEVDVDAMIVEDQKMPIRDIFDKYGEDYFRDCESNAILNLQSCRQTIISCGGGAVIREENVKNLKKSSCIVLLTASPETILERVKDDGGRPILNGNMNVEFIKELMAKRKDFYEKAADIIVETDHKNVQQICEELFLSLLQFEH</sequence>
<comment type="function">
    <text evidence="11">Catalyzes the specific phosphorylation of the 3-hydroxyl group of shikimic acid using ATP as a cosubstrate.</text>
</comment>
<feature type="binding site" evidence="11">
    <location>
        <position position="225"/>
    </location>
    <ligand>
        <name>substrate</name>
    </ligand>
</feature>
<dbReference type="GO" id="GO:0009423">
    <property type="term" value="P:chorismate biosynthetic process"/>
    <property type="evidence" value="ECO:0007669"/>
    <property type="project" value="UniProtKB-UniRule"/>
</dbReference>
<dbReference type="GO" id="GO:0009073">
    <property type="term" value="P:aromatic amino acid family biosynthetic process"/>
    <property type="evidence" value="ECO:0007669"/>
    <property type="project" value="UniProtKB-KW"/>
</dbReference>
<dbReference type="InterPro" id="IPR000623">
    <property type="entry name" value="Shikimate_kinase/TSH1"/>
</dbReference>
<comment type="catalytic activity">
    <reaction evidence="10 11">
        <text>shikimate + ATP = 3-phosphoshikimate + ADP + H(+)</text>
        <dbReference type="Rhea" id="RHEA:13121"/>
        <dbReference type="ChEBI" id="CHEBI:15378"/>
        <dbReference type="ChEBI" id="CHEBI:30616"/>
        <dbReference type="ChEBI" id="CHEBI:36208"/>
        <dbReference type="ChEBI" id="CHEBI:145989"/>
        <dbReference type="ChEBI" id="CHEBI:456216"/>
        <dbReference type="EC" id="2.7.1.71"/>
    </reaction>
</comment>
<reference evidence="13 14" key="1">
    <citation type="submission" date="2014-07" db="EMBL/GenBank/DDBJ databases">
        <title>Draft genome of Clostridium celerecrescens 152B isolated from sediments associated with methane hydrate from Krishna Godavari basin.</title>
        <authorList>
            <person name="Honkalas V.S."/>
            <person name="Dabir A.P."/>
            <person name="Arora P."/>
            <person name="Dhakephalkar P.K."/>
        </authorList>
    </citation>
    <scope>NUCLEOTIDE SEQUENCE [LARGE SCALE GENOMIC DNA]</scope>
    <source>
        <strain evidence="13 14">152B</strain>
    </source>
</reference>
<feature type="domain" description="Chorismate mutase" evidence="12">
    <location>
        <begin position="1"/>
        <end position="88"/>
    </location>
</feature>
<accession>A0A084JDE3</accession>
<dbReference type="CDD" id="cd00464">
    <property type="entry name" value="SK"/>
    <property type="match status" value="1"/>
</dbReference>
<feature type="binding site" evidence="11">
    <location>
        <position position="122"/>
    </location>
    <ligand>
        <name>substrate</name>
    </ligand>
</feature>
<feature type="binding site" evidence="11">
    <location>
        <begin position="100"/>
        <end position="105"/>
    </location>
    <ligand>
        <name>ATP</name>
        <dbReference type="ChEBI" id="CHEBI:30616"/>
    </ligand>
</feature>
<dbReference type="Pfam" id="PF01202">
    <property type="entry name" value="SKI"/>
    <property type="match status" value="1"/>
</dbReference>
<evidence type="ECO:0000256" key="6">
    <source>
        <dbReference type="ARBA" id="ARBA00022741"/>
    </source>
</evidence>
<keyword evidence="14" id="KW-1185">Reference proteome</keyword>
<proteinExistence type="inferred from homology"/>
<comment type="similarity">
    <text evidence="2 11">Belongs to the shikimate kinase family.</text>
</comment>
<dbReference type="PROSITE" id="PS51168">
    <property type="entry name" value="CHORISMATE_MUT_2"/>
    <property type="match status" value="1"/>
</dbReference>
<evidence type="ECO:0000259" key="12">
    <source>
        <dbReference type="PROSITE" id="PS51168"/>
    </source>
</evidence>
<keyword evidence="9 11" id="KW-0057">Aromatic amino acid biosynthesis</keyword>
<keyword evidence="11" id="KW-0963">Cytoplasm</keyword>
<dbReference type="InterPro" id="IPR036979">
    <property type="entry name" value="CM_dom_sf"/>
</dbReference>
<evidence type="ECO:0000313" key="14">
    <source>
        <dbReference type="Proteomes" id="UP000028525"/>
    </source>
</evidence>
<comment type="cofactor">
    <cofactor evidence="11">
        <name>Mg(2+)</name>
        <dbReference type="ChEBI" id="CHEBI:18420"/>
    </cofactor>
    <text evidence="11">Binds 1 Mg(2+) ion per subunit.</text>
</comment>
<keyword evidence="4 11" id="KW-0028">Amino-acid biosynthesis</keyword>
<evidence type="ECO:0000256" key="5">
    <source>
        <dbReference type="ARBA" id="ARBA00022679"/>
    </source>
</evidence>
<dbReference type="PROSITE" id="PS01128">
    <property type="entry name" value="SHIKIMATE_KINASE"/>
    <property type="match status" value="1"/>
</dbReference>
<comment type="subunit">
    <text evidence="11">Monomer.</text>
</comment>
<dbReference type="InterPro" id="IPR031322">
    <property type="entry name" value="Shikimate/glucono_kinase"/>
</dbReference>
<dbReference type="EC" id="2.7.1.71" evidence="3 11"/>
<dbReference type="HAMAP" id="MF_00109">
    <property type="entry name" value="Shikimate_kinase"/>
    <property type="match status" value="1"/>
</dbReference>
<evidence type="ECO:0000313" key="13">
    <source>
        <dbReference type="EMBL" id="KEZ86977.1"/>
    </source>
</evidence>
<evidence type="ECO:0000256" key="7">
    <source>
        <dbReference type="ARBA" id="ARBA00022777"/>
    </source>
</evidence>
<evidence type="ECO:0000256" key="10">
    <source>
        <dbReference type="ARBA" id="ARBA00048567"/>
    </source>
</evidence>
<dbReference type="PANTHER" id="PTHR21087">
    <property type="entry name" value="SHIKIMATE KINASE"/>
    <property type="match status" value="1"/>
</dbReference>